<reference evidence="5" key="1">
    <citation type="submission" date="2018-06" db="EMBL/GenBank/DDBJ databases">
        <authorList>
            <person name="Khan S.A."/>
        </authorList>
    </citation>
    <scope>NUCLEOTIDE SEQUENCE [LARGE SCALE GENOMIC DNA]</scope>
    <source>
        <strain evidence="5">DB-1506</strain>
    </source>
</reference>
<evidence type="ECO:0000256" key="2">
    <source>
        <dbReference type="SAM" id="MobiDB-lite"/>
    </source>
</evidence>
<dbReference type="SUPFAM" id="SSF52540">
    <property type="entry name" value="P-loop containing nucleoside triphosphate hydrolases"/>
    <property type="match status" value="1"/>
</dbReference>
<feature type="domain" description="YhaN AAA" evidence="3">
    <location>
        <begin position="1"/>
        <end position="204"/>
    </location>
</feature>
<dbReference type="Proteomes" id="UP000249065">
    <property type="component" value="Unassembled WGS sequence"/>
</dbReference>
<evidence type="ECO:0000313" key="5">
    <source>
        <dbReference type="Proteomes" id="UP000249065"/>
    </source>
</evidence>
<keyword evidence="5" id="KW-1185">Reference proteome</keyword>
<evidence type="ECO:0000256" key="1">
    <source>
        <dbReference type="SAM" id="Coils"/>
    </source>
</evidence>
<gene>
    <name evidence="4" type="ORF">DOO78_18995</name>
</gene>
<feature type="region of interest" description="Disordered" evidence="2">
    <location>
        <begin position="830"/>
        <end position="856"/>
    </location>
</feature>
<keyword evidence="1" id="KW-0175">Coiled coil</keyword>
<dbReference type="InterPro" id="IPR038734">
    <property type="entry name" value="YhaN_AAA"/>
</dbReference>
<comment type="caution">
    <text evidence="4">The sequence shown here is derived from an EMBL/GenBank/DDBJ whole genome shotgun (WGS) entry which is preliminary data.</text>
</comment>
<evidence type="ECO:0000313" key="4">
    <source>
        <dbReference type="EMBL" id="RAI57471.1"/>
    </source>
</evidence>
<evidence type="ECO:0000259" key="3">
    <source>
        <dbReference type="Pfam" id="PF13514"/>
    </source>
</evidence>
<sequence length="1196" mass="126012">MRLLRLDLLRYGHLTDLTLEFPPGAALHLVHGANEAGKSTALEAIADALFGFRHHTGRDFLHEARALRIGFTLADAAGRQASFQRRKGRQNTLLDAAEAPLPEEALRRFLGGAGRELFERGFGLDGERLRQGGRSLLESGGEAGESLLAGMGLPQLHKALARLEEEAKSLVGDRRTTRRFAAAMEAWQQARRAAEEAAIRPRDWEEAVAAQAAILAALAAAAADTRALAAEASRLQRIRRVRPRLAELDRLREALAAVASAPRLPLGTEERLRQAVEARRAAQQDAAREAEAVRRLDAARAGLAEDPAILAAQDEIDALAARRPLLLQAVAELPRLRAERHDYRAAAEAAARELGATEPLEALRERVPPEADRRRVQGLLTERARRLARQAAALQALDEAERQRDAAAAALAALPPPPAPAPLRRAIEAARGEGPLDRELDRAGQVLDRATAEARAALAALPLWQGDAASLAACKLPLAAEEAAAARHLAAAAQARDRAAAEAAGLATEIAALEAEQAALATALAADGAVPTREAVVAAREARDAAWRRLRRGLEDGLAAGPEATGAFEALADAADRLADRRAEEAQRVADYALRQARLAQLQRRQDAAMAARGSAEAALAAAEAGWGALWAPAGLQPRAPEAMAEWRRAREAVLARAAAEAEARQARAALAARREAARRALVALLPPLAGDDPEALAPLLAAADAACREAEAALLAHRSRAEALAAEEARLPGRREEAAAATGALRALEADWAEALAGLGLPPDAAAGTVEAALAAWARIAEAAQAWRVAEGRIAGLEAVVAGFEAGLRAVLERLPKAAPAVLEDDPLTQLRGSSSRPLFDRVSHASGESTSSDHALAAGLARRLEAARQAAAEAKALEARIAAHAAEAAAAGRREAAAAAGIAALLDAAGLADEAALEAAIGEARRRDALDAELERLERLLAEQGDGLAEPALRAEAASLDADAAQARLAAIEGEQVALAERLRRLGGEQVTAEERLAGMQRGRDAAAHAQAAEQALAEARGAAERYGRLHLARRLLQAGIERFRAERQTPLLRAAGAHFALLTGGRYAQLAAEEGEKGRVLLRAVRGDGSDCAVEALSEGTRDQLYLALRVAWIEHQAAHAEPLPFVADDLLVHFDDARAAAALALLARLGERVQVILFTHHDHIAALAARQPGVHLQQLPPQAGAEAARPAA</sequence>
<dbReference type="PANTHER" id="PTHR41259">
    <property type="entry name" value="DOUBLE-STRAND BREAK REPAIR RAD50 ATPASE, PUTATIVE-RELATED"/>
    <property type="match status" value="1"/>
</dbReference>
<dbReference type="OrthoDB" id="9764467at2"/>
<protein>
    <recommendedName>
        <fullName evidence="3">YhaN AAA domain-containing protein</fullName>
    </recommendedName>
</protein>
<name>A0A327M2F4_9PROT</name>
<dbReference type="InterPro" id="IPR027417">
    <property type="entry name" value="P-loop_NTPase"/>
</dbReference>
<dbReference type="RefSeq" id="WP_111471443.1">
    <property type="nucleotide sequence ID" value="NZ_QLIX01000017.1"/>
</dbReference>
<dbReference type="Gene3D" id="3.40.50.300">
    <property type="entry name" value="P-loop containing nucleotide triphosphate hydrolases"/>
    <property type="match status" value="2"/>
</dbReference>
<dbReference type="Pfam" id="PF13514">
    <property type="entry name" value="AAA_27"/>
    <property type="match status" value="1"/>
</dbReference>
<dbReference type="PANTHER" id="PTHR41259:SF1">
    <property type="entry name" value="DOUBLE-STRAND BREAK REPAIR RAD50 ATPASE, PUTATIVE-RELATED"/>
    <property type="match status" value="1"/>
</dbReference>
<feature type="coiled-coil region" evidence="1">
    <location>
        <begin position="929"/>
        <end position="977"/>
    </location>
</feature>
<dbReference type="AlphaFoldDB" id="A0A327M2F4"/>
<feature type="coiled-coil region" evidence="1">
    <location>
        <begin position="859"/>
        <end position="889"/>
    </location>
</feature>
<proteinExistence type="predicted"/>
<organism evidence="4 5">
    <name type="scientific">Roseicella frigidaeris</name>
    <dbReference type="NCBI Taxonomy" id="2230885"/>
    <lineage>
        <taxon>Bacteria</taxon>
        <taxon>Pseudomonadati</taxon>
        <taxon>Pseudomonadota</taxon>
        <taxon>Alphaproteobacteria</taxon>
        <taxon>Acetobacterales</taxon>
        <taxon>Roseomonadaceae</taxon>
        <taxon>Roseicella</taxon>
    </lineage>
</organism>
<accession>A0A327M2F4</accession>
<dbReference type="EMBL" id="QLIX01000017">
    <property type="protein sequence ID" value="RAI57471.1"/>
    <property type="molecule type" value="Genomic_DNA"/>
</dbReference>